<reference evidence="3 4" key="1">
    <citation type="submission" date="2019-02" db="EMBL/GenBank/DDBJ databases">
        <title>Deep-cultivation of Planctomycetes and their phenomic and genomic characterization uncovers novel biology.</title>
        <authorList>
            <person name="Wiegand S."/>
            <person name="Jogler M."/>
            <person name="Boedeker C."/>
            <person name="Pinto D."/>
            <person name="Vollmers J."/>
            <person name="Rivas-Marin E."/>
            <person name="Kohn T."/>
            <person name="Peeters S.H."/>
            <person name="Heuer A."/>
            <person name="Rast P."/>
            <person name="Oberbeckmann S."/>
            <person name="Bunk B."/>
            <person name="Jeske O."/>
            <person name="Meyerdierks A."/>
            <person name="Storesund J.E."/>
            <person name="Kallscheuer N."/>
            <person name="Luecker S."/>
            <person name="Lage O.M."/>
            <person name="Pohl T."/>
            <person name="Merkel B.J."/>
            <person name="Hornburger P."/>
            <person name="Mueller R.-W."/>
            <person name="Bruemmer F."/>
            <person name="Labrenz M."/>
            <person name="Spormann A.M."/>
            <person name="Op Den Camp H."/>
            <person name="Overmann J."/>
            <person name="Amann R."/>
            <person name="Jetten M.S.M."/>
            <person name="Mascher T."/>
            <person name="Medema M.H."/>
            <person name="Devos D.P."/>
            <person name="Kaster A.-K."/>
            <person name="Ovreas L."/>
            <person name="Rohde M."/>
            <person name="Galperin M.Y."/>
            <person name="Jogler C."/>
        </authorList>
    </citation>
    <scope>NUCLEOTIDE SEQUENCE [LARGE SCALE GENOMIC DNA]</scope>
    <source>
        <strain evidence="3 4">Mal64</strain>
    </source>
</reference>
<dbReference type="PROSITE" id="PS51257">
    <property type="entry name" value="PROKAR_LIPOPROTEIN"/>
    <property type="match status" value="1"/>
</dbReference>
<dbReference type="Gene3D" id="3.40.50.10610">
    <property type="entry name" value="ABC-type transport auxiliary lipoprotein component"/>
    <property type="match status" value="1"/>
</dbReference>
<feature type="chain" id="PRO_5022952166" description="Lipoprotein" evidence="2">
    <location>
        <begin position="23"/>
        <end position="399"/>
    </location>
</feature>
<gene>
    <name evidence="3" type="ORF">Mal64_22740</name>
</gene>
<name>A0A5C5ZNS7_9BACT</name>
<keyword evidence="4" id="KW-1185">Reference proteome</keyword>
<dbReference type="Proteomes" id="UP000315440">
    <property type="component" value="Unassembled WGS sequence"/>
</dbReference>
<comment type="caution">
    <text evidence="3">The sequence shown here is derived from an EMBL/GenBank/DDBJ whole genome shotgun (WGS) entry which is preliminary data.</text>
</comment>
<evidence type="ECO:0000313" key="4">
    <source>
        <dbReference type="Proteomes" id="UP000315440"/>
    </source>
</evidence>
<feature type="region of interest" description="Disordered" evidence="1">
    <location>
        <begin position="208"/>
        <end position="241"/>
    </location>
</feature>
<evidence type="ECO:0000256" key="2">
    <source>
        <dbReference type="SAM" id="SignalP"/>
    </source>
</evidence>
<dbReference type="RefSeq" id="WP_146400135.1">
    <property type="nucleotide sequence ID" value="NZ_SJPQ01000002.1"/>
</dbReference>
<accession>A0A5C5ZNS7</accession>
<dbReference type="OrthoDB" id="241736at2"/>
<feature type="signal peptide" evidence="2">
    <location>
        <begin position="1"/>
        <end position="22"/>
    </location>
</feature>
<evidence type="ECO:0000256" key="1">
    <source>
        <dbReference type="SAM" id="MobiDB-lite"/>
    </source>
</evidence>
<sequence length="399" mass="42514" precursor="true">MALGPLKSLLSLALLAPLLAAAGGCHVLIPEAMEQPVVHNPFPQLSRVAVAPFFNQSDEPTVDGRQFAMAYYAELQTIPGFEVVPLGVVEQAVRQHRIDLAHPDAVRQLGRALGVDAVVVGSITDFSPYYPPRCGMRVEWYATNPGFHPIPSGYGLPWGTAAEEYIPDSVVFEAEMELARAQLATQSPDCTSSPPAIRINEQFLEPVPSLPAPQEPRALDALAPPATNGAHGENAHGGASGAVASEEDATQARAIELCSASEAAGPAPLAVTTDPNAPGGEKLPEELYGAAAFALPAEWPDARGFTPDGPSPVRPACLVNDGPVMTHTRVYRGSDTEFTAALASYVGFQDDARFGGWRSYLGRSEDFIRFCCHLHLSEMLSARGGGGETRVVRRWSARR</sequence>
<evidence type="ECO:0008006" key="5">
    <source>
        <dbReference type="Google" id="ProtNLM"/>
    </source>
</evidence>
<evidence type="ECO:0000313" key="3">
    <source>
        <dbReference type="EMBL" id="TWT88786.1"/>
    </source>
</evidence>
<keyword evidence="2" id="KW-0732">Signal</keyword>
<dbReference type="AlphaFoldDB" id="A0A5C5ZNS7"/>
<proteinExistence type="predicted"/>
<protein>
    <recommendedName>
        <fullName evidence="5">Lipoprotein</fullName>
    </recommendedName>
</protein>
<organism evidence="3 4">
    <name type="scientific">Pseudobythopirellula maris</name>
    <dbReference type="NCBI Taxonomy" id="2527991"/>
    <lineage>
        <taxon>Bacteria</taxon>
        <taxon>Pseudomonadati</taxon>
        <taxon>Planctomycetota</taxon>
        <taxon>Planctomycetia</taxon>
        <taxon>Pirellulales</taxon>
        <taxon>Lacipirellulaceae</taxon>
        <taxon>Pseudobythopirellula</taxon>
    </lineage>
</organism>
<dbReference type="EMBL" id="SJPQ01000002">
    <property type="protein sequence ID" value="TWT88786.1"/>
    <property type="molecule type" value="Genomic_DNA"/>
</dbReference>